<dbReference type="InterPro" id="IPR053202">
    <property type="entry name" value="EGF_Rcpt_Signaling_Reg"/>
</dbReference>
<reference evidence="3" key="1">
    <citation type="submission" date="2023-11" db="EMBL/GenBank/DDBJ databases">
        <title>Genome assemblies of two species of porcelain crab, Petrolisthes cinctipes and Petrolisthes manimaculis (Anomura: Porcellanidae).</title>
        <authorList>
            <person name="Angst P."/>
        </authorList>
    </citation>
    <scope>NUCLEOTIDE SEQUENCE</scope>
    <source>
        <strain evidence="3">PB745_02</strain>
        <tissue evidence="3">Gill</tissue>
    </source>
</reference>
<dbReference type="GO" id="GO:0005794">
    <property type="term" value="C:Golgi apparatus"/>
    <property type="evidence" value="ECO:0007669"/>
    <property type="project" value="TreeGrafter"/>
</dbReference>
<keyword evidence="4" id="KW-1185">Reference proteome</keyword>
<dbReference type="GO" id="GO:0016197">
    <property type="term" value="P:endosomal transport"/>
    <property type="evidence" value="ECO:0007669"/>
    <property type="project" value="TreeGrafter"/>
</dbReference>
<dbReference type="Pfam" id="PF05050">
    <property type="entry name" value="Methyltransf_21"/>
    <property type="match status" value="1"/>
</dbReference>
<sequence>MSRKIVVNVSEEDMHTDSLRVDSTEHEEGVPEPVSHDVLARMAGPLTQDHPDVIQALREHYIHPPSVLTYNVSEEFRDVVGAKDFSWPWIHQYIRKLFSDYHDGFFVEAGALDGVYLSNTLWLEMNLGWTGLLVEPDPRSYSVLLTKHRKVWSSNTCLSSEPYPRETVLVLLTAIEKSILEVGYWWAYRGNTHELRNDHPYINQTEARTEKLYVAVQCFPLLSYLLALNVTTVDLLTLDIQGTEQLVLHSLLDSGSVSIRVIVVENELGRMDQSYMASRGYELVASSLDQVYILKGDPLLTRLVHITNTTHT</sequence>
<dbReference type="PANTHER" id="PTHR34009">
    <property type="entry name" value="PROTEIN STAR"/>
    <property type="match status" value="1"/>
</dbReference>
<dbReference type="GO" id="GO:0005789">
    <property type="term" value="C:endoplasmic reticulum membrane"/>
    <property type="evidence" value="ECO:0007669"/>
    <property type="project" value="TreeGrafter"/>
</dbReference>
<dbReference type="GO" id="GO:0006888">
    <property type="term" value="P:endoplasmic reticulum to Golgi vesicle-mediated transport"/>
    <property type="evidence" value="ECO:0007669"/>
    <property type="project" value="TreeGrafter"/>
</dbReference>
<evidence type="ECO:0000256" key="1">
    <source>
        <dbReference type="SAM" id="MobiDB-lite"/>
    </source>
</evidence>
<dbReference type="Proteomes" id="UP001292094">
    <property type="component" value="Unassembled WGS sequence"/>
</dbReference>
<evidence type="ECO:0000259" key="2">
    <source>
        <dbReference type="Pfam" id="PF05050"/>
    </source>
</evidence>
<dbReference type="InterPro" id="IPR006342">
    <property type="entry name" value="FkbM_mtfrase"/>
</dbReference>
<dbReference type="GO" id="GO:0005886">
    <property type="term" value="C:plasma membrane"/>
    <property type="evidence" value="ECO:0007669"/>
    <property type="project" value="TreeGrafter"/>
</dbReference>
<dbReference type="Gene3D" id="3.40.50.150">
    <property type="entry name" value="Vaccinia Virus protein VP39"/>
    <property type="match status" value="1"/>
</dbReference>
<name>A0AAE1NZV6_9EUCA</name>
<feature type="compositionally biased region" description="Basic and acidic residues" evidence="1">
    <location>
        <begin position="12"/>
        <end position="31"/>
    </location>
</feature>
<evidence type="ECO:0000313" key="3">
    <source>
        <dbReference type="EMBL" id="KAK4299460.1"/>
    </source>
</evidence>
<gene>
    <name evidence="3" type="ORF">Pmani_028246</name>
</gene>
<dbReference type="GO" id="GO:0031902">
    <property type="term" value="C:late endosome membrane"/>
    <property type="evidence" value="ECO:0007669"/>
    <property type="project" value="TreeGrafter"/>
</dbReference>
<dbReference type="InterPro" id="IPR029063">
    <property type="entry name" value="SAM-dependent_MTases_sf"/>
</dbReference>
<dbReference type="AlphaFoldDB" id="A0AAE1NZV6"/>
<comment type="caution">
    <text evidence="3">The sequence shown here is derived from an EMBL/GenBank/DDBJ whole genome shotgun (WGS) entry which is preliminary data.</text>
</comment>
<evidence type="ECO:0000313" key="4">
    <source>
        <dbReference type="Proteomes" id="UP001292094"/>
    </source>
</evidence>
<dbReference type="EMBL" id="JAWZYT010003234">
    <property type="protein sequence ID" value="KAK4299460.1"/>
    <property type="molecule type" value="Genomic_DNA"/>
</dbReference>
<dbReference type="PANTHER" id="PTHR34009:SF2">
    <property type="entry name" value="PROTEIN STAR"/>
    <property type="match status" value="1"/>
</dbReference>
<proteinExistence type="predicted"/>
<protein>
    <recommendedName>
        <fullName evidence="2">Methyltransferase FkbM domain-containing protein</fullName>
    </recommendedName>
</protein>
<feature type="domain" description="Methyltransferase FkbM" evidence="2">
    <location>
        <begin position="109"/>
        <end position="282"/>
    </location>
</feature>
<accession>A0AAE1NZV6</accession>
<feature type="region of interest" description="Disordered" evidence="1">
    <location>
        <begin position="1"/>
        <end position="31"/>
    </location>
</feature>
<organism evidence="3 4">
    <name type="scientific">Petrolisthes manimaculis</name>
    <dbReference type="NCBI Taxonomy" id="1843537"/>
    <lineage>
        <taxon>Eukaryota</taxon>
        <taxon>Metazoa</taxon>
        <taxon>Ecdysozoa</taxon>
        <taxon>Arthropoda</taxon>
        <taxon>Crustacea</taxon>
        <taxon>Multicrustacea</taxon>
        <taxon>Malacostraca</taxon>
        <taxon>Eumalacostraca</taxon>
        <taxon>Eucarida</taxon>
        <taxon>Decapoda</taxon>
        <taxon>Pleocyemata</taxon>
        <taxon>Anomura</taxon>
        <taxon>Galatheoidea</taxon>
        <taxon>Porcellanidae</taxon>
        <taxon>Petrolisthes</taxon>
    </lineage>
</organism>